<comment type="similarity">
    <text evidence="2">Belongs to the tubulin family.</text>
</comment>
<dbReference type="Gene3D" id="1.10.287.600">
    <property type="entry name" value="Helix hairpin bin"/>
    <property type="match status" value="1"/>
</dbReference>
<dbReference type="SMART" id="SM00865">
    <property type="entry name" value="Tubulin_C"/>
    <property type="match status" value="1"/>
</dbReference>
<keyword evidence="9" id="KW-1185">Reference proteome</keyword>
<dbReference type="GO" id="GO:0007017">
    <property type="term" value="P:microtubule-based process"/>
    <property type="evidence" value="ECO:0007669"/>
    <property type="project" value="InterPro"/>
</dbReference>
<keyword evidence="6" id="KW-0206">Cytoskeleton</keyword>
<dbReference type="PANTHER" id="PTHR11588">
    <property type="entry name" value="TUBULIN"/>
    <property type="match status" value="1"/>
</dbReference>
<evidence type="ECO:0000256" key="1">
    <source>
        <dbReference type="ARBA" id="ARBA00004245"/>
    </source>
</evidence>
<keyword evidence="5" id="KW-0342">GTP-binding</keyword>
<evidence type="ECO:0000256" key="3">
    <source>
        <dbReference type="ARBA" id="ARBA00022701"/>
    </source>
</evidence>
<reference evidence="8 9" key="1">
    <citation type="journal article" date="2015" name="Fungal Genet. Biol.">
        <title>Evolution of novel wood decay mechanisms in Agaricales revealed by the genome sequences of Fistulina hepatica and Cylindrobasidium torrendii.</title>
        <authorList>
            <person name="Floudas D."/>
            <person name="Held B.W."/>
            <person name="Riley R."/>
            <person name="Nagy L.G."/>
            <person name="Koehler G."/>
            <person name="Ransdell A.S."/>
            <person name="Younus H."/>
            <person name="Chow J."/>
            <person name="Chiniquy J."/>
            <person name="Lipzen A."/>
            <person name="Tritt A."/>
            <person name="Sun H."/>
            <person name="Haridas S."/>
            <person name="LaButti K."/>
            <person name="Ohm R.A."/>
            <person name="Kues U."/>
            <person name="Blanchette R.A."/>
            <person name="Grigoriev I.V."/>
            <person name="Minto R.E."/>
            <person name="Hibbett D.S."/>
        </authorList>
    </citation>
    <scope>NUCLEOTIDE SEQUENCE [LARGE SCALE GENOMIC DNA]</scope>
    <source>
        <strain evidence="8 9">ATCC 64428</strain>
    </source>
</reference>
<dbReference type="EMBL" id="KN882048">
    <property type="protein sequence ID" value="KIY45478.1"/>
    <property type="molecule type" value="Genomic_DNA"/>
</dbReference>
<dbReference type="InterPro" id="IPR036525">
    <property type="entry name" value="Tubulin/FtsZ_GTPase_sf"/>
</dbReference>
<evidence type="ECO:0000256" key="4">
    <source>
        <dbReference type="ARBA" id="ARBA00022741"/>
    </source>
</evidence>
<gene>
    <name evidence="8" type="ORF">FISHEDRAFT_67032</name>
</gene>
<keyword evidence="6" id="KW-0963">Cytoplasm</keyword>
<dbReference type="Gene3D" id="3.40.50.1440">
    <property type="entry name" value="Tubulin/FtsZ, GTPase domain"/>
    <property type="match status" value="1"/>
</dbReference>
<dbReference type="GO" id="GO:0005874">
    <property type="term" value="C:microtubule"/>
    <property type="evidence" value="ECO:0007669"/>
    <property type="project" value="UniProtKB-KW"/>
</dbReference>
<organism evidence="8 9">
    <name type="scientific">Fistulina hepatica ATCC 64428</name>
    <dbReference type="NCBI Taxonomy" id="1128425"/>
    <lineage>
        <taxon>Eukaryota</taxon>
        <taxon>Fungi</taxon>
        <taxon>Dikarya</taxon>
        <taxon>Basidiomycota</taxon>
        <taxon>Agaricomycotina</taxon>
        <taxon>Agaricomycetes</taxon>
        <taxon>Agaricomycetidae</taxon>
        <taxon>Agaricales</taxon>
        <taxon>Fistulinaceae</taxon>
        <taxon>Fistulina</taxon>
    </lineage>
</organism>
<name>A0A0D7A3V2_9AGAR</name>
<dbReference type="OrthoDB" id="1662883at2759"/>
<protein>
    <submittedName>
        <fullName evidence="8">Tubulin C-terminal domain-like protein</fullName>
    </submittedName>
</protein>
<dbReference type="InterPro" id="IPR023123">
    <property type="entry name" value="Tubulin_C"/>
</dbReference>
<dbReference type="GO" id="GO:0003924">
    <property type="term" value="F:GTPase activity"/>
    <property type="evidence" value="ECO:0007669"/>
    <property type="project" value="InterPro"/>
</dbReference>
<dbReference type="InterPro" id="IPR002453">
    <property type="entry name" value="Beta_tubulin"/>
</dbReference>
<dbReference type="InterPro" id="IPR037103">
    <property type="entry name" value="Tubulin/FtsZ-like_C"/>
</dbReference>
<dbReference type="Gene3D" id="3.30.1330.20">
    <property type="entry name" value="Tubulin/FtsZ, C-terminal domain"/>
    <property type="match status" value="1"/>
</dbReference>
<dbReference type="SUPFAM" id="SSF55307">
    <property type="entry name" value="Tubulin C-terminal domain-like"/>
    <property type="match status" value="1"/>
</dbReference>
<accession>A0A0D7A3V2</accession>
<evidence type="ECO:0000313" key="8">
    <source>
        <dbReference type="EMBL" id="KIY45478.1"/>
    </source>
</evidence>
<evidence type="ECO:0000313" key="9">
    <source>
        <dbReference type="Proteomes" id="UP000054144"/>
    </source>
</evidence>
<comment type="subcellular location">
    <subcellularLocation>
        <location evidence="1">Cytoplasm</location>
        <location evidence="1">Cytoskeleton</location>
    </subcellularLocation>
</comment>
<dbReference type="InterPro" id="IPR000217">
    <property type="entry name" value="Tubulin"/>
</dbReference>
<evidence type="ECO:0000256" key="2">
    <source>
        <dbReference type="ARBA" id="ARBA00009636"/>
    </source>
</evidence>
<dbReference type="InterPro" id="IPR018316">
    <property type="entry name" value="Tubulin/FtsZ_2-layer-sand-dom"/>
</dbReference>
<dbReference type="PRINTS" id="PR01163">
    <property type="entry name" value="BETATUBULIN"/>
</dbReference>
<dbReference type="AlphaFoldDB" id="A0A0D7A3V2"/>
<dbReference type="Pfam" id="PF03953">
    <property type="entry name" value="Tubulin_C"/>
    <property type="match status" value="1"/>
</dbReference>
<dbReference type="InterPro" id="IPR008280">
    <property type="entry name" value="Tub_FtsZ_C"/>
</dbReference>
<keyword evidence="4" id="KW-0547">Nucleotide-binding</keyword>
<keyword evidence="3" id="KW-0493">Microtubule</keyword>
<proteinExistence type="inferred from homology"/>
<dbReference type="GO" id="GO:0005525">
    <property type="term" value="F:GTP binding"/>
    <property type="evidence" value="ECO:0007669"/>
    <property type="project" value="UniProtKB-KW"/>
</dbReference>
<evidence type="ECO:0000256" key="5">
    <source>
        <dbReference type="ARBA" id="ARBA00023134"/>
    </source>
</evidence>
<dbReference type="Proteomes" id="UP000054144">
    <property type="component" value="Unassembled WGS sequence"/>
</dbReference>
<evidence type="ECO:0000259" key="7">
    <source>
        <dbReference type="SMART" id="SM00865"/>
    </source>
</evidence>
<dbReference type="GO" id="GO:0005200">
    <property type="term" value="F:structural constituent of cytoskeleton"/>
    <property type="evidence" value="ECO:0007669"/>
    <property type="project" value="InterPro"/>
</dbReference>
<feature type="domain" description="Tubulin/FtsZ 2-layer sandwich" evidence="7">
    <location>
        <begin position="39"/>
        <end position="167"/>
    </location>
</feature>
<sequence>MTHPLPLSKLSTPTNADLNHLVSFAMSGITTCLCFTGQLNSDLHKLAVNMGVSLSASALLYDRGSQQYRAVTMPELTQMFDVKNMMAASDPRHGRYLTARYIFLPCLSVFAIFRGRVSMKENSAYFVEWIPNNAVGSARHCSSGLRMSVTFLGNSTATQALFKRIGDQFTAMFKRKLFFKFLHCSNNPFKFTEAEYNMQDLVAEHQQYQAASAQEEAEYDEEGVEEQ</sequence>
<evidence type="ECO:0000256" key="6">
    <source>
        <dbReference type="ARBA" id="ARBA00023212"/>
    </source>
</evidence>